<organism evidence="1">
    <name type="scientific">viral metagenome</name>
    <dbReference type="NCBI Taxonomy" id="1070528"/>
    <lineage>
        <taxon>unclassified sequences</taxon>
        <taxon>metagenomes</taxon>
        <taxon>organismal metagenomes</taxon>
    </lineage>
</organism>
<dbReference type="EMBL" id="MN739156">
    <property type="protein sequence ID" value="QHS91197.1"/>
    <property type="molecule type" value="Genomic_DNA"/>
</dbReference>
<evidence type="ECO:0000313" key="1">
    <source>
        <dbReference type="EMBL" id="QHS91197.1"/>
    </source>
</evidence>
<sequence length="150" mass="15717">MSTRVQLPNPGLIYADVLWDTTRLPATMNNAGVVDKKDGVLARYDGVEFSGANPTNASTNPTTPNSIVNLVNQVVGTTVYNSGVGFDCLDPVNCVGGVRYVAMGGNANAAVGTQRQLADILEINSAGVITFFGQVDWRAGPNYNPGPISV</sequence>
<dbReference type="AlphaFoldDB" id="A0A6C0BFV7"/>
<reference evidence="1" key="1">
    <citation type="journal article" date="2020" name="Nature">
        <title>Giant virus diversity and host interactions through global metagenomics.</title>
        <authorList>
            <person name="Schulz F."/>
            <person name="Roux S."/>
            <person name="Paez-Espino D."/>
            <person name="Jungbluth S."/>
            <person name="Walsh D.A."/>
            <person name="Denef V.J."/>
            <person name="McMahon K.D."/>
            <person name="Konstantinidis K.T."/>
            <person name="Eloe-Fadrosh E.A."/>
            <person name="Kyrpides N.C."/>
            <person name="Woyke T."/>
        </authorList>
    </citation>
    <scope>NUCLEOTIDE SEQUENCE</scope>
    <source>
        <strain evidence="1">GVMAG-M-3300013004-44</strain>
    </source>
</reference>
<accession>A0A6C0BFV7</accession>
<protein>
    <submittedName>
        <fullName evidence="1">Uncharacterized protein</fullName>
    </submittedName>
</protein>
<proteinExistence type="predicted"/>
<name>A0A6C0BFV7_9ZZZZ</name>